<comment type="caution">
    <text evidence="1">The sequence shown here is derived from an EMBL/GenBank/DDBJ whole genome shotgun (WGS) entry which is preliminary data.</text>
</comment>
<evidence type="ECO:0000313" key="2">
    <source>
        <dbReference type="Proteomes" id="UP000249417"/>
    </source>
</evidence>
<dbReference type="AlphaFoldDB" id="A0A2W5N5W4"/>
<accession>A0A2W5N5W4</accession>
<dbReference type="Proteomes" id="UP000249417">
    <property type="component" value="Unassembled WGS sequence"/>
</dbReference>
<gene>
    <name evidence="1" type="ORF">DI551_00745</name>
</gene>
<proteinExistence type="predicted"/>
<name>A0A2W5N5W4_9BACT</name>
<dbReference type="EMBL" id="QFQB01000002">
    <property type="protein sequence ID" value="PZQ48891.1"/>
    <property type="molecule type" value="Genomic_DNA"/>
</dbReference>
<organism evidence="1 2">
    <name type="scientific">Micavibrio aeruginosavorus</name>
    <dbReference type="NCBI Taxonomy" id="349221"/>
    <lineage>
        <taxon>Bacteria</taxon>
        <taxon>Pseudomonadati</taxon>
        <taxon>Bdellovibrionota</taxon>
        <taxon>Bdellovibrionia</taxon>
        <taxon>Bdellovibrionales</taxon>
        <taxon>Pseudobdellovibrionaceae</taxon>
        <taxon>Micavibrio</taxon>
    </lineage>
</organism>
<evidence type="ECO:0000313" key="1">
    <source>
        <dbReference type="EMBL" id="PZQ48891.1"/>
    </source>
</evidence>
<sequence length="207" mass="20852">MATPTPAALPNGFKTNSTKGAASGTGALSGHDYVSNDTKAQIETAGYFNTVRKFVRKGDSVLVTGDIDGTPFITMYIFSSVPTSGDILVTEMAAITQNVKQILTVRVPVLGTASTHYVATPVAGKISKVLGVSNANGATATGTITITVPTTGAIATLPFLSSYTAGAVIEDTTITTHTLAAGAAITVATDGGGDGTGEVLVTLELTP</sequence>
<reference evidence="1 2" key="1">
    <citation type="submission" date="2017-08" db="EMBL/GenBank/DDBJ databases">
        <title>Infants hospitalized years apart are colonized by the same room-sourced microbial strains.</title>
        <authorList>
            <person name="Brooks B."/>
            <person name="Olm M.R."/>
            <person name="Firek B.A."/>
            <person name="Baker R."/>
            <person name="Thomas B.C."/>
            <person name="Morowitz M.J."/>
            <person name="Banfield J.F."/>
        </authorList>
    </citation>
    <scope>NUCLEOTIDE SEQUENCE [LARGE SCALE GENOMIC DNA]</scope>
    <source>
        <strain evidence="1">S2_005_002_R2_29</strain>
    </source>
</reference>
<protein>
    <submittedName>
        <fullName evidence="1">Uncharacterized protein</fullName>
    </submittedName>
</protein>